<dbReference type="Gene3D" id="1.10.630.10">
    <property type="entry name" value="Cytochrome P450"/>
    <property type="match status" value="1"/>
</dbReference>
<dbReference type="EMBL" id="MU853606">
    <property type="protein sequence ID" value="KAK4141804.1"/>
    <property type="molecule type" value="Genomic_DNA"/>
</dbReference>
<evidence type="ECO:0000313" key="8">
    <source>
        <dbReference type="EMBL" id="KAK4141804.1"/>
    </source>
</evidence>
<dbReference type="InterPro" id="IPR001128">
    <property type="entry name" value="Cyt_P450"/>
</dbReference>
<name>A0AAN6ZLA5_9PEZI</name>
<evidence type="ECO:0000313" key="9">
    <source>
        <dbReference type="Proteomes" id="UP001302676"/>
    </source>
</evidence>
<keyword evidence="7" id="KW-0472">Membrane</keyword>
<evidence type="ECO:0000256" key="7">
    <source>
        <dbReference type="SAM" id="Phobius"/>
    </source>
</evidence>
<evidence type="ECO:0000256" key="3">
    <source>
        <dbReference type="ARBA" id="ARBA00022723"/>
    </source>
</evidence>
<dbReference type="GO" id="GO:0020037">
    <property type="term" value="F:heme binding"/>
    <property type="evidence" value="ECO:0007669"/>
    <property type="project" value="InterPro"/>
</dbReference>
<proteinExistence type="inferred from homology"/>
<reference evidence="8" key="2">
    <citation type="submission" date="2023-05" db="EMBL/GenBank/DDBJ databases">
        <authorList>
            <consortium name="Lawrence Berkeley National Laboratory"/>
            <person name="Steindorff A."/>
            <person name="Hensen N."/>
            <person name="Bonometti L."/>
            <person name="Westerberg I."/>
            <person name="Brannstrom I.O."/>
            <person name="Guillou S."/>
            <person name="Cros-Aarteil S."/>
            <person name="Calhoun S."/>
            <person name="Haridas S."/>
            <person name="Kuo A."/>
            <person name="Mondo S."/>
            <person name="Pangilinan J."/>
            <person name="Riley R."/>
            <person name="Labutti K."/>
            <person name="Andreopoulos B."/>
            <person name="Lipzen A."/>
            <person name="Chen C."/>
            <person name="Yanf M."/>
            <person name="Daum C."/>
            <person name="Ng V."/>
            <person name="Clum A."/>
            <person name="Ohm R."/>
            <person name="Martin F."/>
            <person name="Silar P."/>
            <person name="Natvig D."/>
            <person name="Lalanne C."/>
            <person name="Gautier V."/>
            <person name="Ament-Velasquez S.L."/>
            <person name="Kruys A."/>
            <person name="Hutchinson M.I."/>
            <person name="Powell A.J."/>
            <person name="Barry K."/>
            <person name="Miller A.N."/>
            <person name="Grigoriev I.V."/>
            <person name="Debuchy R."/>
            <person name="Gladieux P."/>
            <person name="Thoren M.H."/>
            <person name="Johannesson H."/>
        </authorList>
    </citation>
    <scope>NUCLEOTIDE SEQUENCE</scope>
    <source>
        <strain evidence="8">CBS 141.50</strain>
    </source>
</reference>
<gene>
    <name evidence="8" type="ORF">C8A04DRAFT_38840</name>
</gene>
<dbReference type="InterPro" id="IPR036396">
    <property type="entry name" value="Cyt_P450_sf"/>
</dbReference>
<comment type="cofactor">
    <cofactor evidence="1 5">
        <name>heme</name>
        <dbReference type="ChEBI" id="CHEBI:30413"/>
    </cofactor>
</comment>
<dbReference type="PRINTS" id="PR00463">
    <property type="entry name" value="EP450I"/>
</dbReference>
<evidence type="ECO:0000256" key="6">
    <source>
        <dbReference type="RuleBase" id="RU000461"/>
    </source>
</evidence>
<reference evidence="8" key="1">
    <citation type="journal article" date="2023" name="Mol. Phylogenet. Evol.">
        <title>Genome-scale phylogeny and comparative genomics of the fungal order Sordariales.</title>
        <authorList>
            <person name="Hensen N."/>
            <person name="Bonometti L."/>
            <person name="Westerberg I."/>
            <person name="Brannstrom I.O."/>
            <person name="Guillou S."/>
            <person name="Cros-Aarteil S."/>
            <person name="Calhoun S."/>
            <person name="Haridas S."/>
            <person name="Kuo A."/>
            <person name="Mondo S."/>
            <person name="Pangilinan J."/>
            <person name="Riley R."/>
            <person name="LaButti K."/>
            <person name="Andreopoulos B."/>
            <person name="Lipzen A."/>
            <person name="Chen C."/>
            <person name="Yan M."/>
            <person name="Daum C."/>
            <person name="Ng V."/>
            <person name="Clum A."/>
            <person name="Steindorff A."/>
            <person name="Ohm R.A."/>
            <person name="Martin F."/>
            <person name="Silar P."/>
            <person name="Natvig D.O."/>
            <person name="Lalanne C."/>
            <person name="Gautier V."/>
            <person name="Ament-Velasquez S.L."/>
            <person name="Kruys A."/>
            <person name="Hutchinson M.I."/>
            <person name="Powell A.J."/>
            <person name="Barry K."/>
            <person name="Miller A.N."/>
            <person name="Grigoriev I.V."/>
            <person name="Debuchy R."/>
            <person name="Gladieux P."/>
            <person name="Hiltunen Thoren M."/>
            <person name="Johannesson H."/>
        </authorList>
    </citation>
    <scope>NUCLEOTIDE SEQUENCE</scope>
    <source>
        <strain evidence="8">CBS 141.50</strain>
    </source>
</reference>
<dbReference type="RefSeq" id="XP_062635175.1">
    <property type="nucleotide sequence ID" value="XM_062784363.1"/>
</dbReference>
<keyword evidence="3 5" id="KW-0479">Metal-binding</keyword>
<evidence type="ECO:0000256" key="2">
    <source>
        <dbReference type="ARBA" id="ARBA00022617"/>
    </source>
</evidence>
<dbReference type="InterPro" id="IPR002401">
    <property type="entry name" value="Cyt_P450_E_grp-I"/>
</dbReference>
<sequence>MSLMSLSYGQVALVALGLYAFYIAARCIYLLFFHPLRHIPGPKLVAVTEWVEIYYQCFKGPGGQFFKEYTKWHDKYGPIIRIAPNEVHIRDPTFYDVLYSQSRHVDKLKHLADRFNNEMSGFATPEHNVHRMRRSAINPFFSKRRIAQYSPNIQRRMDTLIDRVKAEYVGNGRILNLSDMWAAFAGDVVVDYTFEKPYDFIHAPDFRAAFSDATIALMDPLHWITFFPWPFRIAKMLPDRLVKALSPTMGAVIDYQDEMKDQIIRAKAVHAHATNEKAAFPDSPNNTQQQSLFTALLESGLPPAELSTKRLQQEALTITTGGMETTMYTFSRCCYYVLSNPAILSKLRAELFTAIPDPTTQGEQITMPPLETLEQLPYLTCVVTESLRFTYGIVGRFPRLSPTPMIYQDRRPGIATSSSKAYTIPVGCIVSMDNFGVSHDPWLFPEPFTFRPERWEASGADEKDGPRAPDGKPLRSYIVSFGKGTRSCAGRELAYADLYIGLANFFRRFECELFETGREEVEVVRDCFVARPAVGAKGVRAKVLGVI</sequence>
<keyword evidence="2 5" id="KW-0349">Heme</keyword>
<keyword evidence="4 5" id="KW-0408">Iron</keyword>
<dbReference type="InterPro" id="IPR050121">
    <property type="entry name" value="Cytochrome_P450_monoxygenase"/>
</dbReference>
<dbReference type="PANTHER" id="PTHR24305:SF231">
    <property type="entry name" value="P450, PUTATIVE (EUROFUNG)-RELATED"/>
    <property type="match status" value="1"/>
</dbReference>
<organism evidence="8 9">
    <name type="scientific">Dichotomopilus funicola</name>
    <dbReference type="NCBI Taxonomy" id="1934379"/>
    <lineage>
        <taxon>Eukaryota</taxon>
        <taxon>Fungi</taxon>
        <taxon>Dikarya</taxon>
        <taxon>Ascomycota</taxon>
        <taxon>Pezizomycotina</taxon>
        <taxon>Sordariomycetes</taxon>
        <taxon>Sordariomycetidae</taxon>
        <taxon>Sordariales</taxon>
        <taxon>Chaetomiaceae</taxon>
        <taxon>Dichotomopilus</taxon>
    </lineage>
</organism>
<dbReference type="InterPro" id="IPR017972">
    <property type="entry name" value="Cyt_P450_CS"/>
</dbReference>
<evidence type="ECO:0000256" key="5">
    <source>
        <dbReference type="PIRSR" id="PIRSR602401-1"/>
    </source>
</evidence>
<dbReference type="SUPFAM" id="SSF48264">
    <property type="entry name" value="Cytochrome P450"/>
    <property type="match status" value="1"/>
</dbReference>
<dbReference type="GeneID" id="87820976"/>
<dbReference type="GO" id="GO:0005506">
    <property type="term" value="F:iron ion binding"/>
    <property type="evidence" value="ECO:0007669"/>
    <property type="project" value="InterPro"/>
</dbReference>
<dbReference type="Proteomes" id="UP001302676">
    <property type="component" value="Unassembled WGS sequence"/>
</dbReference>
<dbReference type="PANTHER" id="PTHR24305">
    <property type="entry name" value="CYTOCHROME P450"/>
    <property type="match status" value="1"/>
</dbReference>
<dbReference type="GO" id="GO:0016705">
    <property type="term" value="F:oxidoreductase activity, acting on paired donors, with incorporation or reduction of molecular oxygen"/>
    <property type="evidence" value="ECO:0007669"/>
    <property type="project" value="InterPro"/>
</dbReference>
<keyword evidence="6" id="KW-0560">Oxidoreductase</keyword>
<dbReference type="CDD" id="cd11062">
    <property type="entry name" value="CYP58-like"/>
    <property type="match status" value="1"/>
</dbReference>
<feature type="transmembrane region" description="Helical" evidence="7">
    <location>
        <begin position="12"/>
        <end position="33"/>
    </location>
</feature>
<protein>
    <submittedName>
        <fullName evidence="8">Cytochrome P450</fullName>
    </submittedName>
</protein>
<keyword evidence="7" id="KW-1133">Transmembrane helix</keyword>
<dbReference type="Pfam" id="PF00067">
    <property type="entry name" value="p450"/>
    <property type="match status" value="1"/>
</dbReference>
<keyword evidence="6" id="KW-0503">Monooxygenase</keyword>
<comment type="similarity">
    <text evidence="6">Belongs to the cytochrome P450 family.</text>
</comment>
<feature type="binding site" description="axial binding residue" evidence="5">
    <location>
        <position position="488"/>
    </location>
    <ligand>
        <name>heme</name>
        <dbReference type="ChEBI" id="CHEBI:30413"/>
    </ligand>
    <ligandPart>
        <name>Fe</name>
        <dbReference type="ChEBI" id="CHEBI:18248"/>
    </ligandPart>
</feature>
<keyword evidence="9" id="KW-1185">Reference proteome</keyword>
<dbReference type="AlphaFoldDB" id="A0AAN6ZLA5"/>
<dbReference type="GO" id="GO:0004497">
    <property type="term" value="F:monooxygenase activity"/>
    <property type="evidence" value="ECO:0007669"/>
    <property type="project" value="UniProtKB-KW"/>
</dbReference>
<comment type="caution">
    <text evidence="8">The sequence shown here is derived from an EMBL/GenBank/DDBJ whole genome shotgun (WGS) entry which is preliminary data.</text>
</comment>
<accession>A0AAN6ZLA5</accession>
<evidence type="ECO:0000256" key="1">
    <source>
        <dbReference type="ARBA" id="ARBA00001971"/>
    </source>
</evidence>
<dbReference type="PROSITE" id="PS00086">
    <property type="entry name" value="CYTOCHROME_P450"/>
    <property type="match status" value="1"/>
</dbReference>
<keyword evidence="7" id="KW-0812">Transmembrane</keyword>
<evidence type="ECO:0000256" key="4">
    <source>
        <dbReference type="ARBA" id="ARBA00023004"/>
    </source>
</evidence>